<dbReference type="InterPro" id="IPR001753">
    <property type="entry name" value="Enoyl-CoA_hydra/iso"/>
</dbReference>
<gene>
    <name evidence="1" type="ORF">GCM10010191_87320</name>
</gene>
<dbReference type="NCBIfam" id="NF042431">
    <property type="entry name" value="EnCoAhydt_DpgB"/>
    <property type="match status" value="1"/>
</dbReference>
<evidence type="ECO:0008006" key="3">
    <source>
        <dbReference type="Google" id="ProtNLM"/>
    </source>
</evidence>
<dbReference type="Pfam" id="PF00378">
    <property type="entry name" value="ECH_1"/>
    <property type="match status" value="1"/>
</dbReference>
<evidence type="ECO:0000313" key="2">
    <source>
        <dbReference type="Proteomes" id="UP001501231"/>
    </source>
</evidence>
<proteinExistence type="predicted"/>
<protein>
    <recommendedName>
        <fullName evidence="3">Enoyl-CoA hydratase/isomerase family protein</fullName>
    </recommendedName>
</protein>
<reference evidence="1 2" key="1">
    <citation type="journal article" date="2019" name="Int. J. Syst. Evol. Microbiol.">
        <title>The Global Catalogue of Microorganisms (GCM) 10K type strain sequencing project: providing services to taxonomists for standard genome sequencing and annotation.</title>
        <authorList>
            <consortium name="The Broad Institute Genomics Platform"/>
            <consortium name="The Broad Institute Genome Sequencing Center for Infectious Disease"/>
            <person name="Wu L."/>
            <person name="Ma J."/>
        </authorList>
    </citation>
    <scope>NUCLEOTIDE SEQUENCE [LARGE SCALE GENOMIC DNA]</scope>
    <source>
        <strain evidence="1 2">JCM 3325</strain>
    </source>
</reference>
<sequence length="229" mass="23829">MVSESSPGNALVLRIDGAQPLSASSVEAVAEVCDRAEDHGRPGVVEVQLTGAPGGLWARELTVGLVTKWERIVRRLERLPLATVAVVSGDCGGTALDLLLATDLRIAAHGTRLLIPMDGTATWPGMALYRLVQQAGPAAVRRAVLLGAPIDADRAVALHLLDEVVTDPAAGLAALAGVAGPISERDLAIRRQLMFDTTTTSFEDALGAHLAACERVLRRGRAEAPGAAS</sequence>
<dbReference type="EMBL" id="BAAARW010000039">
    <property type="protein sequence ID" value="GAA2454862.1"/>
    <property type="molecule type" value="Genomic_DNA"/>
</dbReference>
<organism evidence="1 2">
    <name type="scientific">Actinomadura vinacea</name>
    <dbReference type="NCBI Taxonomy" id="115336"/>
    <lineage>
        <taxon>Bacteria</taxon>
        <taxon>Bacillati</taxon>
        <taxon>Actinomycetota</taxon>
        <taxon>Actinomycetes</taxon>
        <taxon>Streptosporangiales</taxon>
        <taxon>Thermomonosporaceae</taxon>
        <taxon>Actinomadura</taxon>
    </lineage>
</organism>
<dbReference type="Proteomes" id="UP001501231">
    <property type="component" value="Unassembled WGS sequence"/>
</dbReference>
<dbReference type="InterPro" id="IPR029045">
    <property type="entry name" value="ClpP/crotonase-like_dom_sf"/>
</dbReference>
<dbReference type="InterPro" id="IPR053545">
    <property type="entry name" value="Enoyl-CoA_hydratase-like"/>
</dbReference>
<accession>A0ABN3KBB7</accession>
<evidence type="ECO:0000313" key="1">
    <source>
        <dbReference type="EMBL" id="GAA2454862.1"/>
    </source>
</evidence>
<dbReference type="SUPFAM" id="SSF52096">
    <property type="entry name" value="ClpP/crotonase"/>
    <property type="match status" value="1"/>
</dbReference>
<dbReference type="Gene3D" id="3.90.226.10">
    <property type="entry name" value="2-enoyl-CoA Hydratase, Chain A, domain 1"/>
    <property type="match status" value="1"/>
</dbReference>
<keyword evidence="2" id="KW-1185">Reference proteome</keyword>
<dbReference type="PANTHER" id="PTHR11941">
    <property type="entry name" value="ENOYL-COA HYDRATASE-RELATED"/>
    <property type="match status" value="1"/>
</dbReference>
<name>A0ABN3KBB7_9ACTN</name>
<dbReference type="PANTHER" id="PTHR11941:SF54">
    <property type="entry name" value="ENOYL-COA HYDRATASE, MITOCHONDRIAL"/>
    <property type="match status" value="1"/>
</dbReference>
<comment type="caution">
    <text evidence="1">The sequence shown here is derived from an EMBL/GenBank/DDBJ whole genome shotgun (WGS) entry which is preliminary data.</text>
</comment>